<evidence type="ECO:0000256" key="3">
    <source>
        <dbReference type="ARBA" id="ARBA00022723"/>
    </source>
</evidence>
<dbReference type="Gene3D" id="1.10.3910.10">
    <property type="entry name" value="SP0561-like"/>
    <property type="match status" value="1"/>
</dbReference>
<dbReference type="InterPro" id="IPR019903">
    <property type="entry name" value="RIC_family"/>
</dbReference>
<dbReference type="PATRIC" id="fig|1603606.3.peg.994"/>
<proteinExistence type="predicted"/>
<name>A0A0M4CZ20_9BACT</name>
<dbReference type="Pfam" id="PF01814">
    <property type="entry name" value="Hemerythrin"/>
    <property type="match status" value="1"/>
</dbReference>
<keyword evidence="4" id="KW-0408">Iron</keyword>
<dbReference type="EMBL" id="CP010802">
    <property type="protein sequence ID" value="ALC15690.1"/>
    <property type="molecule type" value="Genomic_DNA"/>
</dbReference>
<dbReference type="AlphaFoldDB" id="A0A0M4CZ20"/>
<dbReference type="InterPro" id="IPR038062">
    <property type="entry name" value="ScdA-like_N_sf"/>
</dbReference>
<evidence type="ECO:0000256" key="4">
    <source>
        <dbReference type="ARBA" id="ARBA00023004"/>
    </source>
</evidence>
<keyword evidence="2" id="KW-0963">Cytoplasm</keyword>
<keyword evidence="3" id="KW-0479">Metal-binding</keyword>
<dbReference type="OrthoDB" id="9797132at2"/>
<gene>
    <name evidence="6" type="primary">scdA</name>
    <name evidence="6" type="ORF">DSOUD_0904</name>
</gene>
<dbReference type="Gene3D" id="1.20.120.520">
    <property type="entry name" value="nmb1532 protein domain like"/>
    <property type="match status" value="1"/>
</dbReference>
<dbReference type="PANTHER" id="PTHR36438">
    <property type="entry name" value="IRON-SULFUR CLUSTER REPAIR PROTEIN YTFE"/>
    <property type="match status" value="1"/>
</dbReference>
<evidence type="ECO:0000313" key="7">
    <source>
        <dbReference type="Proteomes" id="UP000057158"/>
    </source>
</evidence>
<dbReference type="InterPro" id="IPR012312">
    <property type="entry name" value="Hemerythrin-like"/>
</dbReference>
<dbReference type="Pfam" id="PF04405">
    <property type="entry name" value="ScdA_N"/>
    <property type="match status" value="1"/>
</dbReference>
<dbReference type="NCBIfam" id="TIGR03652">
    <property type="entry name" value="FeS_repair_RIC"/>
    <property type="match status" value="1"/>
</dbReference>
<dbReference type="PANTHER" id="PTHR36438:SF1">
    <property type="entry name" value="IRON-SULFUR CLUSTER REPAIR PROTEIN YTFE"/>
    <property type="match status" value="1"/>
</dbReference>
<comment type="subcellular location">
    <subcellularLocation>
        <location evidence="1">Cytoplasm</location>
    </subcellularLocation>
</comment>
<evidence type="ECO:0000313" key="6">
    <source>
        <dbReference type="EMBL" id="ALC15690.1"/>
    </source>
</evidence>
<accession>A0A0M4CZ20</accession>
<protein>
    <submittedName>
        <fullName evidence="6">Iron-sulfur cluster repair di-iron protein ScdA</fullName>
    </submittedName>
</protein>
<dbReference type="STRING" id="1603606.DSOUD_0904"/>
<organism evidence="6 7">
    <name type="scientific">Desulfuromonas soudanensis</name>
    <dbReference type="NCBI Taxonomy" id="1603606"/>
    <lineage>
        <taxon>Bacteria</taxon>
        <taxon>Pseudomonadati</taxon>
        <taxon>Thermodesulfobacteriota</taxon>
        <taxon>Desulfuromonadia</taxon>
        <taxon>Desulfuromonadales</taxon>
        <taxon>Desulfuromonadaceae</taxon>
        <taxon>Desulfuromonas</taxon>
    </lineage>
</organism>
<dbReference type="GO" id="GO:0046872">
    <property type="term" value="F:metal ion binding"/>
    <property type="evidence" value="ECO:0007669"/>
    <property type="project" value="UniProtKB-KW"/>
</dbReference>
<dbReference type="KEGG" id="des:DSOUD_0904"/>
<sequence length="244" mass="26967">MTENKRAQTTDSANKTIGEFVAEDYRTATVFEGHGIDFCCGGQATLAEACQAKGVDSDALLKEMEGVKSAPIEGSRNYGAWELPFLADYIVNTHHAYLNENTGQIAAYADKIAGVHGAHHPEVVEISAIFRKIAADLADHLREEEEVLFPAVKRIEMARKSGGAPEAGDVRVIRASLEKLQKEHEEIGDAVHAIRRLARDYAIPADACNTFVLTYRKLEEFENDLHMHVHLENNILFPKAARPC</sequence>
<evidence type="ECO:0000259" key="5">
    <source>
        <dbReference type="Pfam" id="PF01814"/>
    </source>
</evidence>
<keyword evidence="7" id="KW-1185">Reference proteome</keyword>
<feature type="domain" description="Hemerythrin-like" evidence="5">
    <location>
        <begin position="89"/>
        <end position="240"/>
    </location>
</feature>
<evidence type="ECO:0000256" key="1">
    <source>
        <dbReference type="ARBA" id="ARBA00004496"/>
    </source>
</evidence>
<dbReference type="GO" id="GO:0005737">
    <property type="term" value="C:cytoplasm"/>
    <property type="evidence" value="ECO:0007669"/>
    <property type="project" value="UniProtKB-SubCell"/>
</dbReference>
<dbReference type="RefSeq" id="WP_053549876.1">
    <property type="nucleotide sequence ID" value="NZ_CP010802.1"/>
</dbReference>
<dbReference type="Proteomes" id="UP000057158">
    <property type="component" value="Chromosome"/>
</dbReference>
<reference evidence="6 7" key="1">
    <citation type="submission" date="2015-07" db="EMBL/GenBank/DDBJ databases">
        <title>Isolation and Genomic Characterization of a Novel Halophilic Metal-Reducing Deltaproteobacterium from the Deep Subsurface.</title>
        <authorList>
            <person name="Badalamenti J.P."/>
            <person name="Summers Z.M."/>
            <person name="Gralnick J.A."/>
            <person name="Bond D.R."/>
        </authorList>
    </citation>
    <scope>NUCLEOTIDE SEQUENCE [LARGE SCALE GENOMIC DNA]</scope>
    <source>
        <strain evidence="6 7">WTL</strain>
    </source>
</reference>
<evidence type="ECO:0000256" key="2">
    <source>
        <dbReference type="ARBA" id="ARBA00022490"/>
    </source>
</evidence>